<feature type="transmembrane region" description="Helical" evidence="6">
    <location>
        <begin position="39"/>
        <end position="60"/>
    </location>
</feature>
<keyword evidence="5 6" id="KW-0472">Membrane</keyword>
<dbReference type="InterPro" id="IPR001123">
    <property type="entry name" value="LeuE-type"/>
</dbReference>
<evidence type="ECO:0000256" key="1">
    <source>
        <dbReference type="ARBA" id="ARBA00004651"/>
    </source>
</evidence>
<dbReference type="GO" id="GO:0005886">
    <property type="term" value="C:plasma membrane"/>
    <property type="evidence" value="ECO:0007669"/>
    <property type="project" value="UniProtKB-SubCell"/>
</dbReference>
<dbReference type="PANTHER" id="PTHR30086">
    <property type="entry name" value="ARGININE EXPORTER PROTEIN ARGO"/>
    <property type="match status" value="1"/>
</dbReference>
<evidence type="ECO:0000256" key="3">
    <source>
        <dbReference type="ARBA" id="ARBA00022692"/>
    </source>
</evidence>
<evidence type="ECO:0000313" key="7">
    <source>
        <dbReference type="EMBL" id="WEK36872.1"/>
    </source>
</evidence>
<proteinExistence type="predicted"/>
<protein>
    <submittedName>
        <fullName evidence="7">LysE family translocator</fullName>
    </submittedName>
</protein>
<evidence type="ECO:0000256" key="6">
    <source>
        <dbReference type="SAM" id="Phobius"/>
    </source>
</evidence>
<feature type="transmembrane region" description="Helical" evidence="6">
    <location>
        <begin position="72"/>
        <end position="91"/>
    </location>
</feature>
<feature type="transmembrane region" description="Helical" evidence="6">
    <location>
        <begin position="112"/>
        <end position="135"/>
    </location>
</feature>
<evidence type="ECO:0000313" key="8">
    <source>
        <dbReference type="Proteomes" id="UP001220610"/>
    </source>
</evidence>
<dbReference type="AlphaFoldDB" id="A0AAJ5WWI1"/>
<feature type="transmembrane region" description="Helical" evidence="6">
    <location>
        <begin position="6"/>
        <end position="27"/>
    </location>
</feature>
<gene>
    <name evidence="7" type="ORF">P0Y53_05095</name>
</gene>
<keyword evidence="2" id="KW-1003">Cell membrane</keyword>
<dbReference type="PANTHER" id="PTHR30086:SF20">
    <property type="entry name" value="ARGININE EXPORTER PROTEIN ARGO-RELATED"/>
    <property type="match status" value="1"/>
</dbReference>
<feature type="transmembrane region" description="Helical" evidence="6">
    <location>
        <begin position="150"/>
        <end position="170"/>
    </location>
</feature>
<evidence type="ECO:0000256" key="2">
    <source>
        <dbReference type="ARBA" id="ARBA00022475"/>
    </source>
</evidence>
<feature type="transmembrane region" description="Helical" evidence="6">
    <location>
        <begin position="191"/>
        <end position="209"/>
    </location>
</feature>
<evidence type="ECO:0000256" key="4">
    <source>
        <dbReference type="ARBA" id="ARBA00022989"/>
    </source>
</evidence>
<dbReference type="Pfam" id="PF01810">
    <property type="entry name" value="LysE"/>
    <property type="match status" value="1"/>
</dbReference>
<dbReference type="Proteomes" id="UP001220610">
    <property type="component" value="Chromosome"/>
</dbReference>
<sequence length="217" mass="23706">MWQAIISGLTLGCILALSVGPVIFTVIKQSLVNGHSGGFSFVAGVWISDIILVVISNGFSALVTELLEYKSLIGYFGSAFLLIMGVFQLFFKKVTLRTEVDGQLNRFTKKEMIKIFSSGFLLNTLNPNVIIFWLGTATAFSAKYTFQQRILIFSICLALNIAADTAKVLLAGKLRNRLTLHNISIINKVSGVILVAFGFALLYSTIFLADKAVLTNP</sequence>
<keyword evidence="4 6" id="KW-1133">Transmembrane helix</keyword>
<comment type="subcellular location">
    <subcellularLocation>
        <location evidence="1">Cell membrane</location>
        <topology evidence="1">Multi-pass membrane protein</topology>
    </subcellularLocation>
</comment>
<dbReference type="EMBL" id="CP119311">
    <property type="protein sequence ID" value="WEK36872.1"/>
    <property type="molecule type" value="Genomic_DNA"/>
</dbReference>
<evidence type="ECO:0000256" key="5">
    <source>
        <dbReference type="ARBA" id="ARBA00023136"/>
    </source>
</evidence>
<accession>A0AAJ5WWI1</accession>
<name>A0AAJ5WWI1_9BACT</name>
<organism evidence="7 8">
    <name type="scientific">Candidatus Pseudobacter hemicellulosilyticus</name>
    <dbReference type="NCBI Taxonomy" id="3121375"/>
    <lineage>
        <taxon>Bacteria</taxon>
        <taxon>Pseudomonadati</taxon>
        <taxon>Bacteroidota</taxon>
        <taxon>Chitinophagia</taxon>
        <taxon>Chitinophagales</taxon>
        <taxon>Chitinophagaceae</taxon>
        <taxon>Pseudobacter</taxon>
    </lineage>
</organism>
<dbReference type="GO" id="GO:0015171">
    <property type="term" value="F:amino acid transmembrane transporter activity"/>
    <property type="evidence" value="ECO:0007669"/>
    <property type="project" value="TreeGrafter"/>
</dbReference>
<reference evidence="7" key="1">
    <citation type="submission" date="2023-03" db="EMBL/GenBank/DDBJ databases">
        <title>Andean soil-derived lignocellulolytic bacterial consortium as a source of novel taxa and putative plastic-active enzymes.</title>
        <authorList>
            <person name="Diaz-Garcia L."/>
            <person name="Chuvochina M."/>
            <person name="Feuerriegel G."/>
            <person name="Bunk B."/>
            <person name="Sproer C."/>
            <person name="Streit W.R."/>
            <person name="Rodriguez L.M."/>
            <person name="Overmann J."/>
            <person name="Jimenez D.J."/>
        </authorList>
    </citation>
    <scope>NUCLEOTIDE SEQUENCE</scope>
    <source>
        <strain evidence="7">MAG 7</strain>
    </source>
</reference>
<keyword evidence="3 6" id="KW-0812">Transmembrane</keyword>